<dbReference type="AlphaFoldDB" id="A0A944MCG2"/>
<evidence type="ECO:0000256" key="2">
    <source>
        <dbReference type="SAM" id="Phobius"/>
    </source>
</evidence>
<feature type="transmembrane region" description="Helical" evidence="2">
    <location>
        <begin position="421"/>
        <end position="439"/>
    </location>
</feature>
<dbReference type="GO" id="GO:0005737">
    <property type="term" value="C:cytoplasm"/>
    <property type="evidence" value="ECO:0007669"/>
    <property type="project" value="TreeGrafter"/>
</dbReference>
<dbReference type="GO" id="GO:0004222">
    <property type="term" value="F:metalloendopeptidase activity"/>
    <property type="evidence" value="ECO:0007669"/>
    <property type="project" value="InterPro"/>
</dbReference>
<name>A0A944MCG2_9GAMM</name>
<dbReference type="InterPro" id="IPR041881">
    <property type="entry name" value="PqqD_sf"/>
</dbReference>
<feature type="transmembrane region" description="Helical" evidence="2">
    <location>
        <begin position="248"/>
        <end position="270"/>
    </location>
</feature>
<sequence length="706" mass="80190">MDALWRQIAGTRPRLNPQIVIRRQRYQCETWYLLQDPVNERHFRLSAGAYRLISRFDGTLTLEEIWHQGQQRQLKPSARDEFIRLLMQLQGGGALMQHPDSDALKILERRKQPRQWLLQLRNPLSLRLPLWDPDKVLTRLMPAVRPLFSRVGLGLWLLLVSGGLLQAMLHWQEITRNVTSQLLSADNLLLMGAVYLLMKLVHEAAHGFATKHWGGEVHQVGVLFLALIPMPYVDASAAGGFSERRARIAVGAAGIMTELLLASLGLWLWLATGPGWLNAAAYNMMLIGGLSTLLVNGNPLLRFDGYYVFADLLDIPNLSQRANRYLGYLLQHYLYDLEDAESPARNDWERGWFILYGFAAFCYRWFILITIMLFVAERYPLVGWAIALWALVGMAMLPLIRQLRFLFSSPRLARRRRRAMLATAAIVGSLLLILLVIPAPHATHADGIILPPDGTEVRAGTAGEVVELLAAPDTQVTRNQPLVALEDPLLRTELKRLAGHMNALRREHEVLVSERKTVKAEILLDEIRLLETEIAQKRELAERLLLLSPVEGTFLVQQPGDLPGRFLSQGELIGHVLDKRQPEIRVAVSQQAIGLVRGATRSIEARYADRPEVVLPVTLLRHIPESRLRLPSPALGTLGGGEFTLHPDDTDGMRPLEAIFEMRLRLHRQLARMGERVIVRFEHPPEPLGWQWYRSLRQMFLKRFSI</sequence>
<organism evidence="3 4">
    <name type="scientific">Candidatus Thiodiazotropha taylori</name>
    <dbReference type="NCBI Taxonomy" id="2792791"/>
    <lineage>
        <taxon>Bacteria</taxon>
        <taxon>Pseudomonadati</taxon>
        <taxon>Pseudomonadota</taxon>
        <taxon>Gammaproteobacteria</taxon>
        <taxon>Chromatiales</taxon>
        <taxon>Sedimenticolaceae</taxon>
        <taxon>Candidatus Thiodiazotropha</taxon>
    </lineage>
</organism>
<dbReference type="Proteomes" id="UP000770889">
    <property type="component" value="Unassembled WGS sequence"/>
</dbReference>
<dbReference type="EMBL" id="JAHHGM010000022">
    <property type="protein sequence ID" value="MBT2990862.1"/>
    <property type="molecule type" value="Genomic_DNA"/>
</dbReference>
<evidence type="ECO:0000313" key="3">
    <source>
        <dbReference type="EMBL" id="MBT2990862.1"/>
    </source>
</evidence>
<dbReference type="PANTHER" id="PTHR13325:SF3">
    <property type="entry name" value="MEMBRANE-BOUND TRANSCRIPTION FACTOR SITE-2 PROTEASE"/>
    <property type="match status" value="1"/>
</dbReference>
<keyword evidence="1" id="KW-0175">Coiled coil</keyword>
<evidence type="ECO:0000313" key="4">
    <source>
        <dbReference type="Proteomes" id="UP000770889"/>
    </source>
</evidence>
<dbReference type="GO" id="GO:0031293">
    <property type="term" value="P:membrane protein intracellular domain proteolysis"/>
    <property type="evidence" value="ECO:0007669"/>
    <property type="project" value="TreeGrafter"/>
</dbReference>
<feature type="transmembrane region" description="Helical" evidence="2">
    <location>
        <begin position="353"/>
        <end position="375"/>
    </location>
</feature>
<accession>A0A944MCG2</accession>
<feature type="transmembrane region" description="Helical" evidence="2">
    <location>
        <begin position="147"/>
        <end position="169"/>
    </location>
</feature>
<gene>
    <name evidence="3" type="ORF">KME65_18035</name>
</gene>
<keyword evidence="2" id="KW-0812">Transmembrane</keyword>
<reference evidence="3 4" key="1">
    <citation type="submission" date="2021-05" db="EMBL/GenBank/DDBJ databases">
        <title>Genetic and Functional Diversity in Clade A Lucinid endosymbionts from the Bahamas.</title>
        <authorList>
            <person name="Giani N.M."/>
            <person name="Engel A.S."/>
            <person name="Campbell B.J."/>
        </authorList>
    </citation>
    <scope>NUCLEOTIDE SEQUENCE [LARGE SCALE GENOMIC DNA]</scope>
    <source>
        <strain evidence="3">LUC16012Gg_MoonRockCtena</strain>
    </source>
</reference>
<feature type="transmembrane region" description="Helical" evidence="2">
    <location>
        <begin position="381"/>
        <end position="400"/>
    </location>
</feature>
<evidence type="ECO:0000256" key="1">
    <source>
        <dbReference type="SAM" id="Coils"/>
    </source>
</evidence>
<keyword evidence="2" id="KW-1133">Transmembrane helix</keyword>
<feature type="coiled-coil region" evidence="1">
    <location>
        <begin position="501"/>
        <end position="547"/>
    </location>
</feature>
<protein>
    <submittedName>
        <fullName evidence="3">Peptidase M50</fullName>
    </submittedName>
</protein>
<dbReference type="GO" id="GO:0016020">
    <property type="term" value="C:membrane"/>
    <property type="evidence" value="ECO:0007669"/>
    <property type="project" value="InterPro"/>
</dbReference>
<dbReference type="PANTHER" id="PTHR13325">
    <property type="entry name" value="PROTEASE M50 MEMBRANE-BOUND TRANSCRIPTION FACTOR SITE 2 PROTEASE"/>
    <property type="match status" value="1"/>
</dbReference>
<feature type="transmembrane region" description="Helical" evidence="2">
    <location>
        <begin position="276"/>
        <end position="295"/>
    </location>
</feature>
<keyword evidence="2" id="KW-0472">Membrane</keyword>
<dbReference type="InterPro" id="IPR001193">
    <property type="entry name" value="MBTPS2"/>
</dbReference>
<dbReference type="Gene3D" id="1.10.10.1150">
    <property type="entry name" value="Coenzyme PQQ synthesis protein D (PqqD)"/>
    <property type="match status" value="1"/>
</dbReference>
<proteinExistence type="predicted"/>
<comment type="caution">
    <text evidence="3">The sequence shown here is derived from an EMBL/GenBank/DDBJ whole genome shotgun (WGS) entry which is preliminary data.</text>
</comment>